<evidence type="ECO:0000259" key="3">
    <source>
        <dbReference type="SMART" id="SM00998"/>
    </source>
</evidence>
<dbReference type="PANTHER" id="PTHR43172:SF2">
    <property type="entry name" value="ADENYLOSUCCINATE LYASE C-TERMINAL DOMAIN-CONTAINING PROTEIN"/>
    <property type="match status" value="1"/>
</dbReference>
<dbReference type="Pfam" id="PF00206">
    <property type="entry name" value="Lyase_1"/>
    <property type="match status" value="1"/>
</dbReference>
<gene>
    <name evidence="4" type="primary">pcaB</name>
    <name evidence="4" type="ORF">GCM10009655_08710</name>
</gene>
<evidence type="ECO:0000256" key="1">
    <source>
        <dbReference type="ARBA" id="ARBA00023239"/>
    </source>
</evidence>
<name>A0ABN1VKA5_9MICO</name>
<sequence length="417" mass="43707">MLCAILDVEVGLATAQNRLGLVPDAAAEAIRNAAARLELDAARLALASRSSGGNPIIPLLADLRSAVGPDASNYVHLGATSQDILDSALMLVSKRSISLLVSDLDSALTTLAALADRHRTTAIAGRTLTQHSVPTTFGLKAAGWMVGVADARRFLVTIADNLPAQLGGAAGTLASFTQLLPGRELALVDAFADELGLEPSPLPWHTIRTPVIRLADALAGVGVALGKIGVDVSLLSRTEIAELSEESGGGSSTMPQKQNPILSVLLQAAARNTPEIAAELHRSAIAVDERPDGAWHTEWQAQRDLLRTTGGAASLAAELLTGLRVDTDRMRQNLGLTGPLIVSERVMLVAGPILGKNKVRQLIAVAASEPASLRKALTRELPDWSDAQLNDLLNPESYLGISDELIDRAMAHVKASG</sequence>
<evidence type="ECO:0000256" key="2">
    <source>
        <dbReference type="ARBA" id="ARBA00034772"/>
    </source>
</evidence>
<dbReference type="PANTHER" id="PTHR43172">
    <property type="entry name" value="ADENYLOSUCCINATE LYASE"/>
    <property type="match status" value="1"/>
</dbReference>
<dbReference type="PROSITE" id="PS00163">
    <property type="entry name" value="FUMARATE_LYASES"/>
    <property type="match status" value="1"/>
</dbReference>
<keyword evidence="1" id="KW-0456">Lyase</keyword>
<dbReference type="EMBL" id="BAAAKW010000017">
    <property type="protein sequence ID" value="GAA1211760.1"/>
    <property type="molecule type" value="Genomic_DNA"/>
</dbReference>
<dbReference type="PRINTS" id="PR00149">
    <property type="entry name" value="FUMRATELYASE"/>
</dbReference>
<dbReference type="SUPFAM" id="SSF48557">
    <property type="entry name" value="L-aspartase-like"/>
    <property type="match status" value="1"/>
</dbReference>
<proteinExistence type="inferred from homology"/>
<dbReference type="InterPro" id="IPR020557">
    <property type="entry name" value="Fumarate_lyase_CS"/>
</dbReference>
<dbReference type="InterPro" id="IPR019468">
    <property type="entry name" value="AdenyloSucc_lyase_C"/>
</dbReference>
<comment type="similarity">
    <text evidence="2">Belongs to the class-II fumarase/aspartase family.</text>
</comment>
<dbReference type="Gene3D" id="1.20.200.10">
    <property type="entry name" value="Fumarase/aspartase (Central domain)"/>
    <property type="match status" value="1"/>
</dbReference>
<reference evidence="4 5" key="1">
    <citation type="journal article" date="2019" name="Int. J. Syst. Evol. Microbiol.">
        <title>The Global Catalogue of Microorganisms (GCM) 10K type strain sequencing project: providing services to taxonomists for standard genome sequencing and annotation.</title>
        <authorList>
            <consortium name="The Broad Institute Genomics Platform"/>
            <consortium name="The Broad Institute Genome Sequencing Center for Infectious Disease"/>
            <person name="Wu L."/>
            <person name="Ma J."/>
        </authorList>
    </citation>
    <scope>NUCLEOTIDE SEQUENCE [LARGE SCALE GENOMIC DNA]</scope>
    <source>
        <strain evidence="4 5">JCM 12762</strain>
    </source>
</reference>
<dbReference type="InterPro" id="IPR008948">
    <property type="entry name" value="L-Aspartase-like"/>
</dbReference>
<dbReference type="SMART" id="SM00998">
    <property type="entry name" value="ADSL_C"/>
    <property type="match status" value="1"/>
</dbReference>
<evidence type="ECO:0000313" key="4">
    <source>
        <dbReference type="EMBL" id="GAA1211760.1"/>
    </source>
</evidence>
<keyword evidence="5" id="KW-1185">Reference proteome</keyword>
<protein>
    <submittedName>
        <fullName evidence="4">3-carboxy-cis,cis-muconate cycloisomerase</fullName>
    </submittedName>
</protein>
<dbReference type="Proteomes" id="UP001500943">
    <property type="component" value="Unassembled WGS sequence"/>
</dbReference>
<accession>A0ABN1VKA5</accession>
<evidence type="ECO:0000313" key="5">
    <source>
        <dbReference type="Proteomes" id="UP001500943"/>
    </source>
</evidence>
<organism evidence="4 5">
    <name type="scientific">Rhodoglobus aureus</name>
    <dbReference type="NCBI Taxonomy" id="191497"/>
    <lineage>
        <taxon>Bacteria</taxon>
        <taxon>Bacillati</taxon>
        <taxon>Actinomycetota</taxon>
        <taxon>Actinomycetes</taxon>
        <taxon>Micrococcales</taxon>
        <taxon>Microbacteriaceae</taxon>
        <taxon>Rhodoglobus</taxon>
    </lineage>
</organism>
<dbReference type="InterPro" id="IPR022761">
    <property type="entry name" value="Fumarate_lyase_N"/>
</dbReference>
<feature type="domain" description="Adenylosuccinate lyase C-terminal" evidence="3">
    <location>
        <begin position="338"/>
        <end position="410"/>
    </location>
</feature>
<comment type="caution">
    <text evidence="4">The sequence shown here is derived from an EMBL/GenBank/DDBJ whole genome shotgun (WGS) entry which is preliminary data.</text>
</comment>
<dbReference type="Gene3D" id="1.10.40.30">
    <property type="entry name" value="Fumarase/aspartase (C-terminal domain)"/>
    <property type="match status" value="1"/>
</dbReference>
<dbReference type="InterPro" id="IPR000362">
    <property type="entry name" value="Fumarate_lyase_fam"/>
</dbReference>